<dbReference type="AlphaFoldDB" id="X1PN55"/>
<comment type="caution">
    <text evidence="1">The sequence shown here is derived from an EMBL/GenBank/DDBJ whole genome shotgun (WGS) entry which is preliminary data.</text>
</comment>
<gene>
    <name evidence="1" type="ORF">S06H3_55429</name>
</gene>
<dbReference type="EMBL" id="BARV01035531">
    <property type="protein sequence ID" value="GAI57707.1"/>
    <property type="molecule type" value="Genomic_DNA"/>
</dbReference>
<accession>X1PN55</accession>
<name>X1PN55_9ZZZZ</name>
<proteinExistence type="predicted"/>
<reference evidence="1" key="1">
    <citation type="journal article" date="2014" name="Front. Microbiol.">
        <title>High frequency of phylogenetically diverse reductive dehalogenase-homologous genes in deep subseafloor sedimentary metagenomes.</title>
        <authorList>
            <person name="Kawai M."/>
            <person name="Futagami T."/>
            <person name="Toyoda A."/>
            <person name="Takaki Y."/>
            <person name="Nishi S."/>
            <person name="Hori S."/>
            <person name="Arai W."/>
            <person name="Tsubouchi T."/>
            <person name="Morono Y."/>
            <person name="Uchiyama I."/>
            <person name="Ito T."/>
            <person name="Fujiyama A."/>
            <person name="Inagaki F."/>
            <person name="Takami H."/>
        </authorList>
    </citation>
    <scope>NUCLEOTIDE SEQUENCE</scope>
    <source>
        <strain evidence="1">Expedition CK06-06</strain>
    </source>
</reference>
<evidence type="ECO:0000313" key="1">
    <source>
        <dbReference type="EMBL" id="GAI57707.1"/>
    </source>
</evidence>
<sequence>MGQYILFKKYKDSSKDAWVEAQKKRLKEADEFRGKGFAGHGDFKERPIDAEKIAREIEHGDEVGCIVQGKTYYPSDEEEPKKLAKKKL</sequence>
<protein>
    <submittedName>
        <fullName evidence="1">Uncharacterized protein</fullName>
    </submittedName>
</protein>
<organism evidence="1">
    <name type="scientific">marine sediment metagenome</name>
    <dbReference type="NCBI Taxonomy" id="412755"/>
    <lineage>
        <taxon>unclassified sequences</taxon>
        <taxon>metagenomes</taxon>
        <taxon>ecological metagenomes</taxon>
    </lineage>
</organism>